<dbReference type="GO" id="GO:0008137">
    <property type="term" value="F:NADH dehydrogenase (ubiquinone) activity"/>
    <property type="evidence" value="ECO:0007669"/>
    <property type="project" value="UniProtKB-UniRule"/>
</dbReference>
<comment type="subcellular location">
    <subcellularLocation>
        <location evidence="2 17">Mitochondrion membrane</location>
        <topology evidence="2 17">Multi-pass membrane protein</topology>
    </subcellularLocation>
</comment>
<keyword evidence="15 17" id="KW-0472">Membrane</keyword>
<keyword evidence="14 17" id="KW-0496">Mitochondrion</keyword>
<comment type="similarity">
    <text evidence="3 17">Belongs to the complex I subunit 4 family.</text>
</comment>
<evidence type="ECO:0000313" key="19">
    <source>
        <dbReference type="EMBL" id="QFG71637.1"/>
    </source>
</evidence>
<evidence type="ECO:0000256" key="16">
    <source>
        <dbReference type="ARBA" id="ARBA00049551"/>
    </source>
</evidence>
<keyword evidence="9" id="KW-1278">Translocase</keyword>
<dbReference type="PRINTS" id="PR01437">
    <property type="entry name" value="NUOXDRDTASE4"/>
</dbReference>
<protein>
    <recommendedName>
        <fullName evidence="5 17">NADH-ubiquinone oxidoreductase chain 4</fullName>
        <ecNumber evidence="4 17">7.1.1.2</ecNumber>
    </recommendedName>
</protein>
<evidence type="ECO:0000256" key="1">
    <source>
        <dbReference type="ARBA" id="ARBA00003257"/>
    </source>
</evidence>
<comment type="function">
    <text evidence="1">Core subunit of the mitochondrial membrane respiratory chain NADH dehydrogenase (Complex I) that is believed to belong to the minimal assembly required for catalysis. Complex I functions in the transfer of electrons from NADH to the respiratory chain. The immediate electron acceptor for the enzyme is believed to be ubiquinone.</text>
</comment>
<feature type="transmembrane region" description="Helical" evidence="17">
    <location>
        <begin position="42"/>
        <end position="63"/>
    </location>
</feature>
<evidence type="ECO:0000256" key="12">
    <source>
        <dbReference type="ARBA" id="ARBA00023027"/>
    </source>
</evidence>
<keyword evidence="10 17" id="KW-0249">Electron transport</keyword>
<comment type="function">
    <text evidence="17">Core subunit of the mitochondrial membrane respiratory chain NADH dehydrogenase (Complex I) which catalyzes electron transfer from NADH through the respiratory chain, using ubiquinone as an electron acceptor. Essential for the catalytic activity and assembly of complex I.</text>
</comment>
<comment type="catalytic activity">
    <reaction evidence="16 17">
        <text>a ubiquinone + NADH + 5 H(+)(in) = a ubiquinol + NAD(+) + 4 H(+)(out)</text>
        <dbReference type="Rhea" id="RHEA:29091"/>
        <dbReference type="Rhea" id="RHEA-COMP:9565"/>
        <dbReference type="Rhea" id="RHEA-COMP:9566"/>
        <dbReference type="ChEBI" id="CHEBI:15378"/>
        <dbReference type="ChEBI" id="CHEBI:16389"/>
        <dbReference type="ChEBI" id="CHEBI:17976"/>
        <dbReference type="ChEBI" id="CHEBI:57540"/>
        <dbReference type="ChEBI" id="CHEBI:57945"/>
        <dbReference type="EC" id="7.1.1.2"/>
    </reaction>
</comment>
<evidence type="ECO:0000256" key="15">
    <source>
        <dbReference type="ARBA" id="ARBA00023136"/>
    </source>
</evidence>
<dbReference type="GO" id="GO:0031966">
    <property type="term" value="C:mitochondrial membrane"/>
    <property type="evidence" value="ECO:0007669"/>
    <property type="project" value="UniProtKB-SubCell"/>
</dbReference>
<evidence type="ECO:0000256" key="6">
    <source>
        <dbReference type="ARBA" id="ARBA00022448"/>
    </source>
</evidence>
<evidence type="ECO:0000256" key="7">
    <source>
        <dbReference type="ARBA" id="ARBA00022660"/>
    </source>
</evidence>
<reference evidence="19" key="1">
    <citation type="submission" date="2018-09" db="EMBL/GenBank/DDBJ databases">
        <title>Uncovering the phylogeny of Oribatida (Acari, Sarcoptiformes): new evidence from the organization of mitochondrial genomes.</title>
        <authorList>
            <person name="Xue X.-F."/>
            <person name="Li W.-N."/>
        </authorList>
    </citation>
    <scope>NUCLEOTIDE SEQUENCE</scope>
</reference>
<geneLocation type="mitochondrion" evidence="19"/>
<keyword evidence="12 17" id="KW-0520">NAD</keyword>
<dbReference type="PANTHER" id="PTHR43507:SF20">
    <property type="entry name" value="NADH-UBIQUINONE OXIDOREDUCTASE CHAIN 4"/>
    <property type="match status" value="1"/>
</dbReference>
<dbReference type="EC" id="7.1.1.2" evidence="4 17"/>
<dbReference type="GO" id="GO:0015990">
    <property type="term" value="P:electron transport coupled proton transport"/>
    <property type="evidence" value="ECO:0007669"/>
    <property type="project" value="TreeGrafter"/>
</dbReference>
<organism evidence="19">
    <name type="scientific">Histiostomatidae sp. XFX</name>
    <dbReference type="NCBI Taxonomy" id="2652661"/>
    <lineage>
        <taxon>Eukaryota</taxon>
        <taxon>Metazoa</taxon>
        <taxon>Ecdysozoa</taxon>
        <taxon>Arthropoda</taxon>
        <taxon>Chelicerata</taxon>
        <taxon>Arachnida</taxon>
        <taxon>Acari</taxon>
        <taxon>Acariformes</taxon>
        <taxon>Sarcoptiformes</taxon>
        <taxon>Astigmata</taxon>
        <taxon>Histiostomatoidea</taxon>
        <taxon>Histiostomatidae</taxon>
    </lineage>
</organism>
<feature type="transmembrane region" description="Helical" evidence="17">
    <location>
        <begin position="95"/>
        <end position="114"/>
    </location>
</feature>
<feature type="transmembrane region" description="Helical" evidence="17">
    <location>
        <begin position="70"/>
        <end position="89"/>
    </location>
</feature>
<keyword evidence="13 17" id="KW-0830">Ubiquinone</keyword>
<feature type="transmembrane region" description="Helical" evidence="17">
    <location>
        <begin position="363"/>
        <end position="384"/>
    </location>
</feature>
<evidence type="ECO:0000256" key="17">
    <source>
        <dbReference type="RuleBase" id="RU003297"/>
    </source>
</evidence>
<evidence type="ECO:0000256" key="4">
    <source>
        <dbReference type="ARBA" id="ARBA00012944"/>
    </source>
</evidence>
<evidence type="ECO:0000256" key="5">
    <source>
        <dbReference type="ARBA" id="ARBA00021006"/>
    </source>
</evidence>
<evidence type="ECO:0000256" key="8">
    <source>
        <dbReference type="ARBA" id="ARBA00022692"/>
    </source>
</evidence>
<dbReference type="PANTHER" id="PTHR43507">
    <property type="entry name" value="NADH-UBIQUINONE OXIDOREDUCTASE CHAIN 4"/>
    <property type="match status" value="1"/>
</dbReference>
<feature type="transmembrane region" description="Helical" evidence="17">
    <location>
        <begin position="283"/>
        <end position="309"/>
    </location>
</feature>
<keyword evidence="8 17" id="KW-0812">Transmembrane</keyword>
<dbReference type="InterPro" id="IPR003918">
    <property type="entry name" value="NADH_UbQ_OxRdtase"/>
</dbReference>
<dbReference type="GO" id="GO:0048039">
    <property type="term" value="F:ubiquinone binding"/>
    <property type="evidence" value="ECO:0007669"/>
    <property type="project" value="TreeGrafter"/>
</dbReference>
<dbReference type="GO" id="GO:0042773">
    <property type="term" value="P:ATP synthesis coupled electron transport"/>
    <property type="evidence" value="ECO:0007669"/>
    <property type="project" value="InterPro"/>
</dbReference>
<keyword evidence="7 17" id="KW-0679">Respiratory chain</keyword>
<gene>
    <name evidence="19" type="primary">nad4</name>
</gene>
<dbReference type="GO" id="GO:0003954">
    <property type="term" value="F:NADH dehydrogenase activity"/>
    <property type="evidence" value="ECO:0007669"/>
    <property type="project" value="TreeGrafter"/>
</dbReference>
<name>A0A5J6VDM0_9ACAR</name>
<evidence type="ECO:0000256" key="11">
    <source>
        <dbReference type="ARBA" id="ARBA00022989"/>
    </source>
</evidence>
<dbReference type="InterPro" id="IPR001750">
    <property type="entry name" value="ND/Mrp_TM"/>
</dbReference>
<feature type="transmembrane region" description="Helical" evidence="17">
    <location>
        <begin position="166"/>
        <end position="187"/>
    </location>
</feature>
<evidence type="ECO:0000256" key="13">
    <source>
        <dbReference type="ARBA" id="ARBA00023075"/>
    </source>
</evidence>
<feature type="transmembrane region" description="Helical" evidence="17">
    <location>
        <begin position="321"/>
        <end position="343"/>
    </location>
</feature>
<feature type="transmembrane region" description="Helical" evidence="17">
    <location>
        <begin position="126"/>
        <end position="146"/>
    </location>
</feature>
<feature type="transmembrane region" description="Helical" evidence="17">
    <location>
        <begin position="233"/>
        <end position="250"/>
    </location>
</feature>
<evidence type="ECO:0000256" key="2">
    <source>
        <dbReference type="ARBA" id="ARBA00004225"/>
    </source>
</evidence>
<evidence type="ECO:0000259" key="18">
    <source>
        <dbReference type="Pfam" id="PF00361"/>
    </source>
</evidence>
<feature type="domain" description="NADH:quinone oxidoreductase/Mrp antiporter transmembrane" evidence="18">
    <location>
        <begin position="92"/>
        <end position="374"/>
    </location>
</feature>
<evidence type="ECO:0000256" key="3">
    <source>
        <dbReference type="ARBA" id="ARBA00009025"/>
    </source>
</evidence>
<proteinExistence type="inferred from homology"/>
<dbReference type="Pfam" id="PF00361">
    <property type="entry name" value="Proton_antipo_M"/>
    <property type="match status" value="1"/>
</dbReference>
<keyword evidence="11 17" id="KW-1133">Transmembrane helix</keyword>
<evidence type="ECO:0000256" key="14">
    <source>
        <dbReference type="ARBA" id="ARBA00023128"/>
    </source>
</evidence>
<sequence>MMMSFFVMMIFSFLNSFHIIFYSFLGISFFLLFNYYGGYSDMMVYVDYFSFLLLFLSLFLFYMCLFSEKFSYFSFSMLSMMIMLLVLSFSTNNYFLFFFCFEFVFIIMFLFLFYMGSSMERLQASFYMFFYTMVFSLPFLVGLGIFQYNGFSSFFSLYFSSFNSFIVFFLFFVFLVKLPLYGLHLWLPKAHVQASLSGSMLLAGILLKLGGYGIFRFFMLLDLFSYGNFLLDFIFYLSLFGGFTISLVCLRQSDLKMLIAYSSVVHMSVALMGLLSFSQSGLLGSLLMLVSHGFISPLMFFLMTYLYNVNHSRSLFLIKGLIVLGPIYCFFWFVSCSLNLSLPPFMSFLSELYIFSSMGAFDFFSWGVMFLLLFFSGVYCIFCYSLPSHGSYSLLVFYDFQLNKMLFSFLMSFYVFIFPFIFF</sequence>
<feature type="transmembrane region" description="Helical" evidence="17">
    <location>
        <begin position="199"/>
        <end position="221"/>
    </location>
</feature>
<keyword evidence="6 17" id="KW-0813">Transport</keyword>
<evidence type="ECO:0000256" key="10">
    <source>
        <dbReference type="ARBA" id="ARBA00022982"/>
    </source>
</evidence>
<dbReference type="EMBL" id="MH921997">
    <property type="protein sequence ID" value="QFG71637.1"/>
    <property type="molecule type" value="Genomic_DNA"/>
</dbReference>
<dbReference type="AlphaFoldDB" id="A0A5J6VDM0"/>
<feature type="transmembrane region" description="Helical" evidence="17">
    <location>
        <begin position="257"/>
        <end position="277"/>
    </location>
</feature>
<feature type="transmembrane region" description="Helical" evidence="17">
    <location>
        <begin position="12"/>
        <end position="36"/>
    </location>
</feature>
<feature type="transmembrane region" description="Helical" evidence="17">
    <location>
        <begin position="405"/>
        <end position="422"/>
    </location>
</feature>
<accession>A0A5J6VDM0</accession>
<evidence type="ECO:0000256" key="9">
    <source>
        <dbReference type="ARBA" id="ARBA00022967"/>
    </source>
</evidence>